<protein>
    <submittedName>
        <fullName evidence="2">Uncharacterized protein</fullName>
    </submittedName>
</protein>
<feature type="region of interest" description="Disordered" evidence="1">
    <location>
        <begin position="77"/>
        <end position="102"/>
    </location>
</feature>
<proteinExistence type="predicted"/>
<reference evidence="2" key="1">
    <citation type="journal article" date="2020" name="mSystems">
        <title>Genome- and Community-Level Interaction Insights into Carbon Utilization and Element Cycling Functions of Hydrothermarchaeota in Hydrothermal Sediment.</title>
        <authorList>
            <person name="Zhou Z."/>
            <person name="Liu Y."/>
            <person name="Xu W."/>
            <person name="Pan J."/>
            <person name="Luo Z.H."/>
            <person name="Li M."/>
        </authorList>
    </citation>
    <scope>NUCLEOTIDE SEQUENCE [LARGE SCALE GENOMIC DNA]</scope>
    <source>
        <strain evidence="2">SpSt-897</strain>
    </source>
</reference>
<evidence type="ECO:0000313" key="2">
    <source>
        <dbReference type="EMBL" id="HGF33773.1"/>
    </source>
</evidence>
<evidence type="ECO:0000256" key="1">
    <source>
        <dbReference type="SAM" id="MobiDB-lite"/>
    </source>
</evidence>
<gene>
    <name evidence="2" type="ORF">ENW96_05195</name>
</gene>
<accession>A0A7C3Z9W1</accession>
<sequence length="102" mass="11567">MLAANDLVLVHLDRHPAFYARINEITPDVKRGWHQVELLILTLPPQTVVWILDDHHLQGDEFTMGGRPVQLFLVPPKPLPEPGEDLSPRKGQGKVIKLPRKT</sequence>
<organism evidence="2">
    <name type="scientific">Desulfobacca acetoxidans</name>
    <dbReference type="NCBI Taxonomy" id="60893"/>
    <lineage>
        <taxon>Bacteria</taxon>
        <taxon>Pseudomonadati</taxon>
        <taxon>Thermodesulfobacteriota</taxon>
        <taxon>Desulfobaccia</taxon>
        <taxon>Desulfobaccales</taxon>
        <taxon>Desulfobaccaceae</taxon>
        <taxon>Desulfobacca</taxon>
    </lineage>
</organism>
<dbReference type="AlphaFoldDB" id="A0A7C3Z9W1"/>
<comment type="caution">
    <text evidence="2">The sequence shown here is derived from an EMBL/GenBank/DDBJ whole genome shotgun (WGS) entry which is preliminary data.</text>
</comment>
<dbReference type="EMBL" id="DTMF01000136">
    <property type="protein sequence ID" value="HGF33773.1"/>
    <property type="molecule type" value="Genomic_DNA"/>
</dbReference>
<name>A0A7C3Z9W1_9BACT</name>